<dbReference type="Proteomes" id="UP001183619">
    <property type="component" value="Unassembled WGS sequence"/>
</dbReference>
<keyword evidence="6" id="KW-1185">Reference proteome</keyword>
<comment type="caution">
    <text evidence="5">The sequence shown here is derived from an EMBL/GenBank/DDBJ whole genome shotgun (WGS) entry which is preliminary data.</text>
</comment>
<feature type="domain" description="PafC HTH" evidence="3">
    <location>
        <begin position="29"/>
        <end position="140"/>
    </location>
</feature>
<organism evidence="5 6">
    <name type="scientific">Corynebacterium felinum</name>
    <dbReference type="NCBI Taxonomy" id="131318"/>
    <lineage>
        <taxon>Bacteria</taxon>
        <taxon>Bacillati</taxon>
        <taxon>Actinomycetota</taxon>
        <taxon>Actinomycetes</taxon>
        <taxon>Mycobacteriales</taxon>
        <taxon>Corynebacteriaceae</taxon>
        <taxon>Corynebacterium</taxon>
    </lineage>
</organism>
<evidence type="ECO:0000313" key="6">
    <source>
        <dbReference type="Proteomes" id="UP001183619"/>
    </source>
</evidence>
<dbReference type="Pfam" id="PF25583">
    <property type="entry name" value="WCX"/>
    <property type="match status" value="1"/>
</dbReference>
<dbReference type="InterPro" id="IPR057727">
    <property type="entry name" value="WCX_dom"/>
</dbReference>
<dbReference type="PROSITE" id="PS52050">
    <property type="entry name" value="WYL"/>
    <property type="match status" value="1"/>
</dbReference>
<name>A0ABU2BAI2_9CORY</name>
<dbReference type="Pfam" id="PF19187">
    <property type="entry name" value="HTH_PafC"/>
    <property type="match status" value="1"/>
</dbReference>
<dbReference type="PIRSF" id="PIRSF016838">
    <property type="entry name" value="PafC"/>
    <property type="match status" value="1"/>
</dbReference>
<dbReference type="GO" id="GO:0000502">
    <property type="term" value="C:proteasome complex"/>
    <property type="evidence" value="ECO:0007669"/>
    <property type="project" value="UniProtKB-KW"/>
</dbReference>
<dbReference type="EMBL" id="JAVDYF010000001">
    <property type="protein sequence ID" value="MDR7355652.1"/>
    <property type="molecule type" value="Genomic_DNA"/>
</dbReference>
<dbReference type="InterPro" id="IPR026881">
    <property type="entry name" value="WYL_dom"/>
</dbReference>
<dbReference type="InterPro" id="IPR043839">
    <property type="entry name" value="PafC_HTH"/>
</dbReference>
<evidence type="ECO:0000259" key="2">
    <source>
        <dbReference type="Pfam" id="PF13280"/>
    </source>
</evidence>
<protein>
    <submittedName>
        <fullName evidence="5">Proteasome accessory factor C</fullName>
    </submittedName>
</protein>
<keyword evidence="5" id="KW-0647">Proteasome</keyword>
<feature type="domain" description="WYL" evidence="2">
    <location>
        <begin position="197"/>
        <end position="264"/>
    </location>
</feature>
<evidence type="ECO:0000256" key="1">
    <source>
        <dbReference type="SAM" id="MobiDB-lite"/>
    </source>
</evidence>
<reference evidence="5 6" key="1">
    <citation type="submission" date="2023-07" db="EMBL/GenBank/DDBJ databases">
        <title>Sequencing the genomes of 1000 actinobacteria strains.</title>
        <authorList>
            <person name="Klenk H.-P."/>
        </authorList>
    </citation>
    <scope>NUCLEOTIDE SEQUENCE [LARGE SCALE GENOMIC DNA]</scope>
    <source>
        <strain evidence="5 6">DSM 44508</strain>
    </source>
</reference>
<gene>
    <name evidence="5" type="ORF">J2S37_002190</name>
</gene>
<dbReference type="InterPro" id="IPR051534">
    <property type="entry name" value="CBASS_pafABC_assoc_protein"/>
</dbReference>
<evidence type="ECO:0000259" key="4">
    <source>
        <dbReference type="Pfam" id="PF25583"/>
    </source>
</evidence>
<sequence length="376" mass="41370">MKDNNPKLPNADVHPARKKTHIPETRWMDMVRMLNILPYFEKHPGRSLMAAAVDLGTDVKTLRADLNRLFCCGIGPLPHQLVDLDPEMRSVRVFNHQGMDRALRLTLTEANALVLALDSLGTVAGLVDDSAVRSASQKLRSLMGEHTPQVSGGDFSLDDPTVESSPAVATDSSENGGPAKPTADDETSDSSPGLAHTLGVLRQAMETAVEVGFQYYSRTKDTWSHRHVSPTRIFSREGTVYLAAYDSGVKAHRNFRIELMHNVECLSTPATPKLSELTFDSADPFRFSSATDQAQVVFYPESTWLAETIPCEVEGVDEDGNLWVTLPLVSREWLIQFALAHADRMWVEEPKEVAHAISERASTGLGAYDEGVVSDI</sequence>
<keyword evidence="5" id="KW-0067">ATP-binding</keyword>
<dbReference type="InterPro" id="IPR028349">
    <property type="entry name" value="PafC-like"/>
</dbReference>
<feature type="region of interest" description="Disordered" evidence="1">
    <location>
        <begin position="144"/>
        <end position="194"/>
    </location>
</feature>
<feature type="domain" description="WCX" evidence="4">
    <location>
        <begin position="293"/>
        <end position="362"/>
    </location>
</feature>
<dbReference type="PANTHER" id="PTHR34580">
    <property type="match status" value="1"/>
</dbReference>
<dbReference type="Pfam" id="PF13280">
    <property type="entry name" value="WYL"/>
    <property type="match status" value="1"/>
</dbReference>
<keyword evidence="5" id="KW-0547">Nucleotide-binding</keyword>
<proteinExistence type="predicted"/>
<dbReference type="GO" id="GO:0005524">
    <property type="term" value="F:ATP binding"/>
    <property type="evidence" value="ECO:0007669"/>
    <property type="project" value="UniProtKB-KW"/>
</dbReference>
<dbReference type="RefSeq" id="WP_277103673.1">
    <property type="nucleotide sequence ID" value="NZ_BAAAJS010000051.1"/>
</dbReference>
<dbReference type="PANTHER" id="PTHR34580:SF1">
    <property type="entry name" value="PROTEIN PAFC"/>
    <property type="match status" value="1"/>
</dbReference>
<accession>A0ABU2BAI2</accession>
<evidence type="ECO:0000259" key="3">
    <source>
        <dbReference type="Pfam" id="PF19187"/>
    </source>
</evidence>
<evidence type="ECO:0000313" key="5">
    <source>
        <dbReference type="EMBL" id="MDR7355652.1"/>
    </source>
</evidence>